<keyword evidence="9 13" id="KW-0472">Membrane</keyword>
<evidence type="ECO:0000256" key="9">
    <source>
        <dbReference type="ARBA" id="ARBA00023136"/>
    </source>
</evidence>
<evidence type="ECO:0000313" key="14">
    <source>
        <dbReference type="EMBL" id="KAF8787173.1"/>
    </source>
</evidence>
<evidence type="ECO:0000256" key="13">
    <source>
        <dbReference type="SAM" id="Phobius"/>
    </source>
</evidence>
<proteinExistence type="inferred from homology"/>
<keyword evidence="5 12" id="KW-0812">Transmembrane</keyword>
<evidence type="ECO:0000256" key="1">
    <source>
        <dbReference type="ARBA" id="ARBA00004141"/>
    </source>
</evidence>
<protein>
    <submittedName>
        <fullName evidence="14">Uncharacterized protein</fullName>
    </submittedName>
</protein>
<evidence type="ECO:0000256" key="2">
    <source>
        <dbReference type="ARBA" id="ARBA00007193"/>
    </source>
</evidence>
<dbReference type="GO" id="GO:0015280">
    <property type="term" value="F:ligand-gated sodium channel activity"/>
    <property type="evidence" value="ECO:0007669"/>
    <property type="project" value="TreeGrafter"/>
</dbReference>
<keyword evidence="3 12" id="KW-0813">Transport</keyword>
<dbReference type="InterPro" id="IPR001873">
    <property type="entry name" value="ENaC"/>
</dbReference>
<comment type="caution">
    <text evidence="14">The sequence shown here is derived from an EMBL/GenBank/DDBJ whole genome shotgun (WGS) entry which is preliminary data.</text>
</comment>
<evidence type="ECO:0000313" key="15">
    <source>
        <dbReference type="Proteomes" id="UP000807504"/>
    </source>
</evidence>
<keyword evidence="8 12" id="KW-0406">Ion transport</keyword>
<gene>
    <name evidence="14" type="ORF">HNY73_008797</name>
</gene>
<evidence type="ECO:0000256" key="4">
    <source>
        <dbReference type="ARBA" id="ARBA00022461"/>
    </source>
</evidence>
<dbReference type="Pfam" id="PF00858">
    <property type="entry name" value="ASC"/>
    <property type="match status" value="1"/>
</dbReference>
<keyword evidence="11 12" id="KW-0407">Ion channel</keyword>
<keyword evidence="15" id="KW-1185">Reference proteome</keyword>
<keyword evidence="4 12" id="KW-0894">Sodium channel</keyword>
<sequence>MGVRRLKTAKRILQFSIIAICLTGFLYQTIEFLFLYWTYPTVVDIQVSVPSEIQVPAITFCSSNGIKPEVICSLGDFCLNATLLDSTNYCSNFPVMCNNGKVSRDFNAVMYNKFTTSQSINSSVMASLRKPLQEFFKCEISSGKAKRLCNTEDAVMGSYFSSTNIFNLCYTINSLWSQPYKKTLKVRKSEKIEMEFYIDISDRQTNENIDSGKIQMPRYSYPSMPSIHLVTHSSFLTASPFVSGHEFITGKDYKIKLKQEESHLLPPPYQTNCTNYMEEWSAKNGIAPLNERMVVEECKYQNCLEESKCVPFSVDYPHNATVCKYCKNCSIDQKLVEKCTKLQQIYNQPCDFVAYRMDVEEKLIYFEQRIYTIMHPLIPSSDSFQLSSINVPC</sequence>
<dbReference type="EMBL" id="JABXBU010000015">
    <property type="protein sequence ID" value="KAF8787173.1"/>
    <property type="molecule type" value="Genomic_DNA"/>
</dbReference>
<evidence type="ECO:0000256" key="3">
    <source>
        <dbReference type="ARBA" id="ARBA00022448"/>
    </source>
</evidence>
<evidence type="ECO:0000256" key="7">
    <source>
        <dbReference type="ARBA" id="ARBA00023053"/>
    </source>
</evidence>
<reference evidence="14" key="1">
    <citation type="journal article" date="2020" name="bioRxiv">
        <title>Chromosome-level reference genome of the European wasp spider Argiope bruennichi: a resource for studies on range expansion and evolutionary adaptation.</title>
        <authorList>
            <person name="Sheffer M.M."/>
            <person name="Hoppe A."/>
            <person name="Krehenwinkel H."/>
            <person name="Uhl G."/>
            <person name="Kuss A.W."/>
            <person name="Jensen L."/>
            <person name="Jensen C."/>
            <person name="Gillespie R.G."/>
            <person name="Hoff K.J."/>
            <person name="Prost S."/>
        </authorList>
    </citation>
    <scope>NUCLEOTIDE SEQUENCE</scope>
</reference>
<evidence type="ECO:0000256" key="11">
    <source>
        <dbReference type="ARBA" id="ARBA00023303"/>
    </source>
</evidence>
<comment type="subcellular location">
    <subcellularLocation>
        <location evidence="1">Membrane</location>
        <topology evidence="1">Multi-pass membrane protein</topology>
    </subcellularLocation>
</comment>
<reference evidence="14" key="2">
    <citation type="submission" date="2020-06" db="EMBL/GenBank/DDBJ databases">
        <authorList>
            <person name="Sheffer M."/>
        </authorList>
    </citation>
    <scope>NUCLEOTIDE SEQUENCE</scope>
</reference>
<organism evidence="14 15">
    <name type="scientific">Argiope bruennichi</name>
    <name type="common">Wasp spider</name>
    <name type="synonym">Aranea bruennichi</name>
    <dbReference type="NCBI Taxonomy" id="94029"/>
    <lineage>
        <taxon>Eukaryota</taxon>
        <taxon>Metazoa</taxon>
        <taxon>Ecdysozoa</taxon>
        <taxon>Arthropoda</taxon>
        <taxon>Chelicerata</taxon>
        <taxon>Arachnida</taxon>
        <taxon>Araneae</taxon>
        <taxon>Araneomorphae</taxon>
        <taxon>Entelegynae</taxon>
        <taxon>Araneoidea</taxon>
        <taxon>Araneidae</taxon>
        <taxon>Argiope</taxon>
    </lineage>
</organism>
<keyword evidence="7" id="KW-0915">Sodium</keyword>
<dbReference type="PANTHER" id="PTHR11690">
    <property type="entry name" value="AMILORIDE-SENSITIVE SODIUM CHANNEL-RELATED"/>
    <property type="match status" value="1"/>
</dbReference>
<name>A0A8T0FE25_ARGBR</name>
<dbReference type="AlphaFoldDB" id="A0A8T0FE25"/>
<keyword evidence="10 12" id="KW-0739">Sodium transport</keyword>
<evidence type="ECO:0000256" key="5">
    <source>
        <dbReference type="ARBA" id="ARBA00022692"/>
    </source>
</evidence>
<keyword evidence="6 13" id="KW-1133">Transmembrane helix</keyword>
<accession>A0A8T0FE25</accession>
<dbReference type="Proteomes" id="UP000807504">
    <property type="component" value="Unassembled WGS sequence"/>
</dbReference>
<evidence type="ECO:0000256" key="6">
    <source>
        <dbReference type="ARBA" id="ARBA00022989"/>
    </source>
</evidence>
<feature type="transmembrane region" description="Helical" evidence="13">
    <location>
        <begin position="12"/>
        <end position="37"/>
    </location>
</feature>
<evidence type="ECO:0000256" key="8">
    <source>
        <dbReference type="ARBA" id="ARBA00023065"/>
    </source>
</evidence>
<evidence type="ECO:0000256" key="10">
    <source>
        <dbReference type="ARBA" id="ARBA00023201"/>
    </source>
</evidence>
<dbReference type="GO" id="GO:0005886">
    <property type="term" value="C:plasma membrane"/>
    <property type="evidence" value="ECO:0007669"/>
    <property type="project" value="TreeGrafter"/>
</dbReference>
<comment type="similarity">
    <text evidence="2 12">Belongs to the amiloride-sensitive sodium channel (TC 1.A.6) family.</text>
</comment>
<evidence type="ECO:0000256" key="12">
    <source>
        <dbReference type="RuleBase" id="RU000679"/>
    </source>
</evidence>